<keyword evidence="2" id="KW-1185">Reference proteome</keyword>
<dbReference type="EMBL" id="LRGB01001005">
    <property type="protein sequence ID" value="KZS13928.1"/>
    <property type="molecule type" value="Genomic_DNA"/>
</dbReference>
<proteinExistence type="predicted"/>
<sequence>MKLLRVTVFLVLLVGVLASVSFINLSPTGIYPEISTKGGLGVSIAILIYMLFSELGYLPFRFKGRKRRSAVGQLSNRIRLGDRDAILKLILSMDRSNCLLRFLCELEGTRIEATKNNISLDPALEEDFILLRVAKRNIHPAELMRKDPGSAALPFELAVFTGSQGLATCASVFQACPYNITTMQGFLGEDFTNDM</sequence>
<comment type="caution">
    <text evidence="1">The sequence shown here is derived from an EMBL/GenBank/DDBJ whole genome shotgun (WGS) entry which is preliminary data.</text>
</comment>
<evidence type="ECO:0000313" key="2">
    <source>
        <dbReference type="Proteomes" id="UP000076858"/>
    </source>
</evidence>
<dbReference type="OrthoDB" id="6343548at2759"/>
<organism evidence="1 2">
    <name type="scientific">Daphnia magna</name>
    <dbReference type="NCBI Taxonomy" id="35525"/>
    <lineage>
        <taxon>Eukaryota</taxon>
        <taxon>Metazoa</taxon>
        <taxon>Ecdysozoa</taxon>
        <taxon>Arthropoda</taxon>
        <taxon>Crustacea</taxon>
        <taxon>Branchiopoda</taxon>
        <taxon>Diplostraca</taxon>
        <taxon>Cladocera</taxon>
        <taxon>Anomopoda</taxon>
        <taxon>Daphniidae</taxon>
        <taxon>Daphnia</taxon>
    </lineage>
</organism>
<dbReference type="AlphaFoldDB" id="A0A0P5W6I7"/>
<protein>
    <submittedName>
        <fullName evidence="1">Uncharacterized protein</fullName>
    </submittedName>
</protein>
<reference evidence="1 2" key="1">
    <citation type="submission" date="2016-03" db="EMBL/GenBank/DDBJ databases">
        <title>EvidentialGene: Evidence-directed Construction of Genes on Genomes.</title>
        <authorList>
            <person name="Gilbert D.G."/>
            <person name="Choi J.-H."/>
            <person name="Mockaitis K."/>
            <person name="Colbourne J."/>
            <person name="Pfrender M."/>
        </authorList>
    </citation>
    <scope>NUCLEOTIDE SEQUENCE [LARGE SCALE GENOMIC DNA]</scope>
    <source>
        <strain evidence="1 2">Xinb3</strain>
        <tissue evidence="1">Complete organism</tissue>
    </source>
</reference>
<name>A0A0P5W6I7_9CRUS</name>
<evidence type="ECO:0000313" key="1">
    <source>
        <dbReference type="EMBL" id="KZS13928.1"/>
    </source>
</evidence>
<accession>A0A0P5W6I7</accession>
<gene>
    <name evidence="1" type="ORF">APZ42_020573</name>
</gene>
<dbReference type="Proteomes" id="UP000076858">
    <property type="component" value="Unassembled WGS sequence"/>
</dbReference>